<dbReference type="EMBL" id="LECT01000004">
    <property type="protein sequence ID" value="KLU07674.1"/>
    <property type="molecule type" value="Genomic_DNA"/>
</dbReference>
<proteinExistence type="predicted"/>
<comment type="caution">
    <text evidence="1">The sequence shown here is derived from an EMBL/GenBank/DDBJ whole genome shotgun (WGS) entry which is preliminary data.</text>
</comment>
<organism evidence="1 2">
    <name type="scientific">Rhodopirellula islandica</name>
    <dbReference type="NCBI Taxonomy" id="595434"/>
    <lineage>
        <taxon>Bacteria</taxon>
        <taxon>Pseudomonadati</taxon>
        <taxon>Planctomycetota</taxon>
        <taxon>Planctomycetia</taxon>
        <taxon>Pirellulales</taxon>
        <taxon>Pirellulaceae</taxon>
        <taxon>Rhodopirellula</taxon>
    </lineage>
</organism>
<evidence type="ECO:0000313" key="1">
    <source>
        <dbReference type="EMBL" id="KLU07674.1"/>
    </source>
</evidence>
<accession>A0A0J1EQB3</accession>
<dbReference type="STRING" id="595434.RISK_000295"/>
<dbReference type="AlphaFoldDB" id="A0A0J1EQB3"/>
<reference evidence="1" key="1">
    <citation type="submission" date="2015-05" db="EMBL/GenBank/DDBJ databases">
        <title>Permanent draft genome of Rhodopirellula islandicus K833.</title>
        <authorList>
            <person name="Kizina J."/>
            <person name="Richter M."/>
            <person name="Glockner F.O."/>
            <person name="Harder J."/>
        </authorList>
    </citation>
    <scope>NUCLEOTIDE SEQUENCE [LARGE SCALE GENOMIC DNA]</scope>
    <source>
        <strain evidence="1">K833</strain>
    </source>
</reference>
<sequence length="83" mass="8893">MDATVESLSLSAFFVRRGSKLERLAEAQVLRSRSPGMNAERPACSPLNFASDSCPPVEGSGSFQVQLFGGWPPARSLVGLNRP</sequence>
<gene>
    <name evidence="1" type="ORF">RISK_000295</name>
</gene>
<dbReference type="Proteomes" id="UP000036367">
    <property type="component" value="Unassembled WGS sequence"/>
</dbReference>
<evidence type="ECO:0000313" key="2">
    <source>
        <dbReference type="Proteomes" id="UP000036367"/>
    </source>
</evidence>
<name>A0A0J1EQB3_RHOIS</name>
<protein>
    <submittedName>
        <fullName evidence="1">Uncharacterized protein</fullName>
    </submittedName>
</protein>
<keyword evidence="2" id="KW-1185">Reference proteome</keyword>